<dbReference type="Proteomes" id="UP000033533">
    <property type="component" value="Unassembled WGS sequence"/>
</dbReference>
<sequence>MKLNKKFVYASIASILAISPMLPAVMPSNTEVLAAKTDTLTLNHNSYVYTAQGKRTYYNGKGTLRMGTTVNGSAKTTSINGKSYYPLTGGAYVKAANVGVVNKQVQDGNLELNYNSYVYDKNGKRLYKFRGSKKNTHLRKGTPLKYSGSVEKIDRNSKQYFLVNDDNYNQSWLPYEKIGGKYYYNIGAGGYVNAANVGQIDNKPLYTTDVSVKVNTTSAIRVGTGKERTSIKPGEKVKVDRVSQVLSGPSYRASYRISGTKTGFFATSIVNKKPRQQLLNYTYFTYVSASKNTDAYDANGQVRSNLTATNSATTSFAKGTFIPVDEELYIWNNNENKAELYYHLAPNTTVSDIFFQRINKDSMTFVKAADSKFVSGPLLKPVNTVDEAKTDAKAATETDKQDLQKAINQDEKVKASENYQQYRHETYDAALAYAKQINSSNTASLQEVKQITLTLKNQQNSWFLPADELKVNSELALTKPF</sequence>
<evidence type="ECO:0000313" key="3">
    <source>
        <dbReference type="EMBL" id="KJY54235.1"/>
    </source>
</evidence>
<proteinExistence type="predicted"/>
<dbReference type="AlphaFoldDB" id="A0A0F4L6G2"/>
<evidence type="ECO:0000259" key="2">
    <source>
        <dbReference type="Pfam" id="PF03217"/>
    </source>
</evidence>
<feature type="domain" description="S-layer protein C-terminal" evidence="2">
    <location>
        <begin position="111"/>
        <end position="168"/>
    </location>
</feature>
<dbReference type="InterPro" id="IPR024968">
    <property type="entry name" value="SlpA_C_lactobacillus"/>
</dbReference>
<dbReference type="PATRIC" id="fig|1218493.3.peg.1831"/>
<dbReference type="OrthoDB" id="2316306at2"/>
<dbReference type="EMBL" id="JXBY01000028">
    <property type="protein sequence ID" value="KJY54235.1"/>
    <property type="molecule type" value="Genomic_DNA"/>
</dbReference>
<reference evidence="3 4" key="1">
    <citation type="submission" date="2014-12" db="EMBL/GenBank/DDBJ databases">
        <title>Comparative genomics of the lactic acid bacteria isolated from the honey bee gut.</title>
        <authorList>
            <person name="Ellegaard K.M."/>
            <person name="Tamarit D."/>
            <person name="Javelind E."/>
            <person name="Olofsson T."/>
            <person name="Andersson S.G."/>
            <person name="Vasquez A."/>
        </authorList>
    </citation>
    <scope>NUCLEOTIDE SEQUENCE [LARGE SCALE GENOMIC DNA]</scope>
    <source>
        <strain evidence="3 4">Biut2</strain>
    </source>
</reference>
<evidence type="ECO:0000313" key="4">
    <source>
        <dbReference type="Proteomes" id="UP000033533"/>
    </source>
</evidence>
<comment type="caution">
    <text evidence="3">The sequence shown here is derived from an EMBL/GenBank/DDBJ whole genome shotgun (WGS) entry which is preliminary data.</text>
</comment>
<accession>A0A0F4L6G2</accession>
<dbReference type="Pfam" id="PF03217">
    <property type="entry name" value="SlpA"/>
    <property type="match status" value="2"/>
</dbReference>
<protein>
    <recommendedName>
        <fullName evidence="2">S-layer protein C-terminal domain-containing protein</fullName>
    </recommendedName>
</protein>
<gene>
    <name evidence="3" type="ORF">JF76_17460</name>
</gene>
<dbReference type="RefSeq" id="WP_045928708.1">
    <property type="nucleotide sequence ID" value="NZ_JBHSZS010000008.1"/>
</dbReference>
<dbReference type="HOGENOM" id="CLU_027060_1_0_9"/>
<evidence type="ECO:0000256" key="1">
    <source>
        <dbReference type="SAM" id="SignalP"/>
    </source>
</evidence>
<feature type="chain" id="PRO_5039230859" description="S-layer protein C-terminal domain-containing protein" evidence="1">
    <location>
        <begin position="25"/>
        <end position="481"/>
    </location>
</feature>
<organism evidence="3 4">
    <name type="scientific">Lactobacillus kullabergensis</name>
    <dbReference type="NCBI Taxonomy" id="1218493"/>
    <lineage>
        <taxon>Bacteria</taxon>
        <taxon>Bacillati</taxon>
        <taxon>Bacillota</taxon>
        <taxon>Bacilli</taxon>
        <taxon>Lactobacillales</taxon>
        <taxon>Lactobacillaceae</taxon>
        <taxon>Lactobacillus</taxon>
    </lineage>
</organism>
<name>A0A0F4L6G2_9LACO</name>
<feature type="signal peptide" evidence="1">
    <location>
        <begin position="1"/>
        <end position="24"/>
    </location>
</feature>
<keyword evidence="1" id="KW-0732">Signal</keyword>
<feature type="domain" description="S-layer protein C-terminal" evidence="2">
    <location>
        <begin position="35"/>
        <end position="96"/>
    </location>
</feature>